<dbReference type="EnsemblMetazoa" id="PPA05805.1">
    <property type="protein sequence ID" value="PPA05805.1"/>
    <property type="gene ID" value="WBGene00095359"/>
</dbReference>
<reference evidence="1" key="2">
    <citation type="submission" date="2022-06" db="UniProtKB">
        <authorList>
            <consortium name="EnsemblMetazoa"/>
        </authorList>
    </citation>
    <scope>IDENTIFICATION</scope>
    <source>
        <strain evidence="1">PS312</strain>
    </source>
</reference>
<protein>
    <submittedName>
        <fullName evidence="1">Acyltransferase</fullName>
    </submittedName>
</protein>
<dbReference type="PANTHER" id="PTHR31362">
    <property type="entry name" value="GLYCOSYLTRANSFERASE STELLO1-RELATED"/>
    <property type="match status" value="1"/>
</dbReference>
<dbReference type="Proteomes" id="UP000005239">
    <property type="component" value="Unassembled WGS sequence"/>
</dbReference>
<gene>
    <name evidence="1" type="primary">WBGene00095359</name>
</gene>
<dbReference type="GO" id="GO:0016747">
    <property type="term" value="F:acyltransferase activity, transferring groups other than amino-acyl groups"/>
    <property type="evidence" value="ECO:0007669"/>
    <property type="project" value="InterPro"/>
</dbReference>
<dbReference type="PANTHER" id="PTHR31362:SF0">
    <property type="entry name" value="EXOSTOSIN DOMAIN-CONTAINING PROTEIN-RELATED"/>
    <property type="match status" value="1"/>
</dbReference>
<proteinExistence type="predicted"/>
<dbReference type="Pfam" id="PF01757">
    <property type="entry name" value="Acyl_transf_3"/>
    <property type="match status" value="1"/>
</dbReference>
<accession>A0A8R1U528</accession>
<dbReference type="Pfam" id="PF03385">
    <property type="entry name" value="STELLO"/>
    <property type="match status" value="1"/>
</dbReference>
<accession>A0A2A6C2L9</accession>
<dbReference type="InterPro" id="IPR005049">
    <property type="entry name" value="STL-like"/>
</dbReference>
<evidence type="ECO:0000313" key="1">
    <source>
        <dbReference type="EnsemblMetazoa" id="PPA05805.1"/>
    </source>
</evidence>
<keyword evidence="2" id="KW-1185">Reference proteome</keyword>
<sequence length="1302" mass="148544">MTKRPDLQGIRGLAIAAVIAFHLDGTAFPSGFIGVDMHILRAIRIFDGCDPIEGTGTQCQRLFRNFYMRRFKRIVPLYALLIVALAFIVPIFMFRPDVIKYCQDVIWAATFSTNIHSILEKTDYFHQLSTSGVLTHTWSLGVEIQYYFIVPLIVLAHRKLSETFRFSPLLVMLFIASLVYHLIASPKLAFNSLTARVWQFIAGGLAHEVSTSLQVFSWPKFKRSIKSIFKISPGLADQYVEIISDEKGTTDEDVEINDGPRTCKFWPIGTVASYLYGRGVADILSIILLVLVICPSIILPVSVYRVVAVLTTGVLLVLGDDECCQGFILSMRFLVYLGDISYALYLVHWPMIAIWKDYHDSIPLSLTGTVVCLGVSLVVSACIHHAIEQYFIRSKAVSVSALVGVLYITLVVSLHLDVPLKMNKSLQTAFRPELASAIEWNERESHNDYHKHRPFEECLDDLEVSHMSRGYVTSKEHFACVWKPRNSTGRIEILVLGNSISFIAIRILHSIIERNFPQIGLLRLFPNPSCAIIMPYTGYNCTDYLNSIPVLVNNMRPDITFTIFHEYFSDPLLREPLLNASTDAAAAGFIKFLQPISKGSRVLVLDEFYPSAYQQRQESVALTLHKRLIRNKPLDDLKMTYEFFSKRQSSYFARLDLLPFPNLIRHNISAAMCSEETGLCWWYNRRNMHSYFTDQDPVTKSLNYGISSLELISSSSVTNDLNYKWKQPSKNTSLQQTSSITLDSKQKWIQPSKNTSKWIVVTSIQSPTEDVKRLASYPDWTLVVVGDEKTSDDWNLPDVHYLSLETQAAMGFGSVQRLPTKSYTRKNAGYLYAIANGAEWIYDTDDDNKPFGKGLEQFEYSMNSSRGLRFVADGETNSTIQDTLFNPYRHFGRPDIWPRGFPLEHIKNHDHRDGSYRLCHEHRPPAVQQGIVQKDPDVDAIYRLLHAEPTSGLDESFNQFAPPVILAPGTYAPWNSQNTLFSRSAFFGLFLPTTVAFRVTDIWRSYFTQALLHAAGETVGFVPVNAIQRRNAHSYLKDFNDEIEVYDKSGEIVKFIDKWKCHAQTLDRCTIELAEEFAARGFWGNKDAQLVVHWVLDLQQIGYVFPAMRNNARSDNSIGNDAELLRNCRRAHVSFHDDLSLNTPRESRAAAKINNFGDLKEWCADSPSVKSKEWYFPTPRELTISTMKNKTLTDNHNTVAIITNNYQWKMGMGLLQRMYEANFAMLIFCGHYPKQDRNAHLNNYPDNMDKGDVKFPKLKRPISYIDLSNEEVHEGYFAYYCLAKVEEMKLQNVNGKIRNVFR</sequence>
<dbReference type="InterPro" id="IPR002656">
    <property type="entry name" value="Acyl_transf_3_dom"/>
</dbReference>
<organism evidence="1 2">
    <name type="scientific">Pristionchus pacificus</name>
    <name type="common">Parasitic nematode worm</name>
    <dbReference type="NCBI Taxonomy" id="54126"/>
    <lineage>
        <taxon>Eukaryota</taxon>
        <taxon>Metazoa</taxon>
        <taxon>Ecdysozoa</taxon>
        <taxon>Nematoda</taxon>
        <taxon>Chromadorea</taxon>
        <taxon>Rhabditida</taxon>
        <taxon>Rhabditina</taxon>
        <taxon>Diplogasteromorpha</taxon>
        <taxon>Diplogasteroidea</taxon>
        <taxon>Neodiplogasteridae</taxon>
        <taxon>Pristionchus</taxon>
    </lineage>
</organism>
<reference evidence="2" key="1">
    <citation type="journal article" date="2008" name="Nat. Genet.">
        <title>The Pristionchus pacificus genome provides a unique perspective on nematode lifestyle and parasitism.</title>
        <authorList>
            <person name="Dieterich C."/>
            <person name="Clifton S.W."/>
            <person name="Schuster L.N."/>
            <person name="Chinwalla A."/>
            <person name="Delehaunty K."/>
            <person name="Dinkelacker I."/>
            <person name="Fulton L."/>
            <person name="Fulton R."/>
            <person name="Godfrey J."/>
            <person name="Minx P."/>
            <person name="Mitreva M."/>
            <person name="Roeseler W."/>
            <person name="Tian H."/>
            <person name="Witte H."/>
            <person name="Yang S.P."/>
            <person name="Wilson R.K."/>
            <person name="Sommer R.J."/>
        </authorList>
    </citation>
    <scope>NUCLEOTIDE SEQUENCE [LARGE SCALE GENOMIC DNA]</scope>
    <source>
        <strain evidence="2">PS312</strain>
    </source>
</reference>
<name>A0A2A6C2L9_PRIPA</name>
<evidence type="ECO:0000313" key="2">
    <source>
        <dbReference type="Proteomes" id="UP000005239"/>
    </source>
</evidence>